<dbReference type="PANTHER" id="PTHR43254">
    <property type="entry name" value="C-TERMINAL BINDING PROTEIN AN-RELATED"/>
    <property type="match status" value="1"/>
</dbReference>
<accession>A0A0L9T845</accession>
<evidence type="ECO:0000313" key="2">
    <source>
        <dbReference type="EMBL" id="KOM26511.1"/>
    </source>
</evidence>
<dbReference type="Proteomes" id="UP000053144">
    <property type="component" value="Unassembled WGS sequence"/>
</dbReference>
<dbReference type="Gramene" id="KOM26511">
    <property type="protein sequence ID" value="KOM26511"/>
    <property type="gene ID" value="LR48_Vigan280s001100"/>
</dbReference>
<reference evidence="3" key="1">
    <citation type="journal article" date="2015" name="Proc. Natl. Acad. Sci. U.S.A.">
        <title>Genome sequencing of adzuki bean (Vigna angularis) provides insight into high starch and low fat accumulation and domestication.</title>
        <authorList>
            <person name="Yang K."/>
            <person name="Tian Z."/>
            <person name="Chen C."/>
            <person name="Luo L."/>
            <person name="Zhao B."/>
            <person name="Wang Z."/>
            <person name="Yu L."/>
            <person name="Li Y."/>
            <person name="Sun Y."/>
            <person name="Li W."/>
            <person name="Chen Y."/>
            <person name="Li Y."/>
            <person name="Zhang Y."/>
            <person name="Ai D."/>
            <person name="Zhao J."/>
            <person name="Shang C."/>
            <person name="Ma Y."/>
            <person name="Wu B."/>
            <person name="Wang M."/>
            <person name="Gao L."/>
            <person name="Sun D."/>
            <person name="Zhang P."/>
            <person name="Guo F."/>
            <person name="Wang W."/>
            <person name="Li Y."/>
            <person name="Wang J."/>
            <person name="Varshney R.K."/>
            <person name="Wang J."/>
            <person name="Ling H.Q."/>
            <person name="Wan P."/>
        </authorList>
    </citation>
    <scope>NUCLEOTIDE SEQUENCE</scope>
    <source>
        <strain evidence="3">cv. Jingnong 6</strain>
    </source>
</reference>
<dbReference type="AlphaFoldDB" id="A0A0L9T845"/>
<organism evidence="2 3">
    <name type="scientific">Phaseolus angularis</name>
    <name type="common">Azuki bean</name>
    <name type="synonym">Vigna angularis</name>
    <dbReference type="NCBI Taxonomy" id="3914"/>
    <lineage>
        <taxon>Eukaryota</taxon>
        <taxon>Viridiplantae</taxon>
        <taxon>Streptophyta</taxon>
        <taxon>Embryophyta</taxon>
        <taxon>Tracheophyta</taxon>
        <taxon>Spermatophyta</taxon>
        <taxon>Magnoliopsida</taxon>
        <taxon>eudicotyledons</taxon>
        <taxon>Gunneridae</taxon>
        <taxon>Pentapetalae</taxon>
        <taxon>rosids</taxon>
        <taxon>fabids</taxon>
        <taxon>Fabales</taxon>
        <taxon>Fabaceae</taxon>
        <taxon>Papilionoideae</taxon>
        <taxon>50 kb inversion clade</taxon>
        <taxon>NPAAA clade</taxon>
        <taxon>indigoferoid/millettioid clade</taxon>
        <taxon>Phaseoleae</taxon>
        <taxon>Vigna</taxon>
    </lineage>
</organism>
<dbReference type="STRING" id="3914.A0A0L9T845"/>
<feature type="compositionally biased region" description="Basic residues" evidence="1">
    <location>
        <begin position="95"/>
        <end position="111"/>
    </location>
</feature>
<name>A0A0L9T845_PHAAN</name>
<gene>
    <name evidence="2" type="ORF">LR48_Vigan280s001100</name>
</gene>
<evidence type="ECO:0000256" key="1">
    <source>
        <dbReference type="SAM" id="MobiDB-lite"/>
    </source>
</evidence>
<dbReference type="InterPro" id="IPR045015">
    <property type="entry name" value="AN-like"/>
</dbReference>
<dbReference type="GO" id="GO:0000226">
    <property type="term" value="P:microtubule cytoskeleton organization"/>
    <property type="evidence" value="ECO:0007669"/>
    <property type="project" value="InterPro"/>
</dbReference>
<dbReference type="PANTHER" id="PTHR43254:SF3">
    <property type="entry name" value="C-TERMINAL BINDING PROTEIN AN"/>
    <property type="match status" value="1"/>
</dbReference>
<protein>
    <submittedName>
        <fullName evidence="2">Uncharacterized protein</fullName>
    </submittedName>
</protein>
<feature type="non-terminal residue" evidence="2">
    <location>
        <position position="1"/>
    </location>
</feature>
<evidence type="ECO:0000313" key="3">
    <source>
        <dbReference type="Proteomes" id="UP000053144"/>
    </source>
</evidence>
<dbReference type="EMBL" id="KQ258324">
    <property type="protein sequence ID" value="KOM26511.1"/>
    <property type="molecule type" value="Genomic_DNA"/>
</dbReference>
<feature type="region of interest" description="Disordered" evidence="1">
    <location>
        <begin position="85"/>
        <end position="117"/>
    </location>
</feature>
<proteinExistence type="predicted"/>
<sequence length="161" mass="17917">RNNPASLPLVVTLNCIDDCSLELQSLAGVADVEHVPLSCLSKGKIESAAAVLLHSLAYLLRAAQRCLRSYHLILCLGSADRTSTPPLPLTSPSRRPYRHHARRGDRKHRHGALPWPPLPHAPPIPPRALRLRLAWLRPASLPWDAPLPRPCSRHRRNLRIG</sequence>